<feature type="domain" description="DUF559" evidence="1">
    <location>
        <begin position="225"/>
        <end position="284"/>
    </location>
</feature>
<dbReference type="EMBL" id="LQZG01000004">
    <property type="protein sequence ID" value="OAB86499.1"/>
    <property type="molecule type" value="Genomic_DNA"/>
</dbReference>
<reference evidence="2 3" key="1">
    <citation type="submission" date="2016-01" db="EMBL/GenBank/DDBJ databases">
        <title>Janibacter melonis strain CD11_4 genome sequencing and assembly.</title>
        <authorList>
            <person name="Nair G.R."/>
            <person name="Kaur G."/>
            <person name="Chander A.M."/>
            <person name="Mayilraj S."/>
        </authorList>
    </citation>
    <scope>NUCLEOTIDE SEQUENCE [LARGE SCALE GENOMIC DNA]</scope>
    <source>
        <strain evidence="2 3">CD11-4</strain>
    </source>
</reference>
<dbReference type="RefSeq" id="WP_068277365.1">
    <property type="nucleotide sequence ID" value="NZ_LQZG01000004.1"/>
</dbReference>
<dbReference type="STRING" id="262209.AWH69_14310"/>
<gene>
    <name evidence="2" type="ORF">AWH69_14310</name>
</gene>
<organism evidence="2 3">
    <name type="scientific">Janibacter melonis</name>
    <dbReference type="NCBI Taxonomy" id="262209"/>
    <lineage>
        <taxon>Bacteria</taxon>
        <taxon>Bacillati</taxon>
        <taxon>Actinomycetota</taxon>
        <taxon>Actinomycetes</taxon>
        <taxon>Micrococcales</taxon>
        <taxon>Intrasporangiaceae</taxon>
        <taxon>Janibacter</taxon>
    </lineage>
</organism>
<evidence type="ECO:0000313" key="3">
    <source>
        <dbReference type="Proteomes" id="UP000076976"/>
    </source>
</evidence>
<dbReference type="InterPro" id="IPR007569">
    <property type="entry name" value="DUF559"/>
</dbReference>
<sequence>MEDNLPLLAAIEVNGVFTTAAAGRAGVHRLVLQQMRRAGLITQVVRGVWSISPPTDPADVHVLRTVAYLSRLTRRTAADSVSALLLHDLPVVEADLGLVHLVRAEAASTRLEKGYTLRTYRRDVVTSDRHPLVATPVPAVGPADAAVAAGLTERPITALAAADAALHEGLVVPADLEAAVARVPGGTRGIGAVRSALRLADRRRESPGESFTALVCDLLDVPLIPQVDIGPWRVDFLIAGTRVILEFDGALKYTDRQVLVDEKTREDDLRARGYVVVRLMWRDLRQPTIARAKISRALALAA</sequence>
<accession>A0A176QA18</accession>
<evidence type="ECO:0000259" key="1">
    <source>
        <dbReference type="Pfam" id="PF04480"/>
    </source>
</evidence>
<protein>
    <recommendedName>
        <fullName evidence="1">DUF559 domain-containing protein</fullName>
    </recommendedName>
</protein>
<evidence type="ECO:0000313" key="2">
    <source>
        <dbReference type="EMBL" id="OAB86499.1"/>
    </source>
</evidence>
<name>A0A176QA18_9MICO</name>
<keyword evidence="3" id="KW-1185">Reference proteome</keyword>
<dbReference type="AlphaFoldDB" id="A0A176QA18"/>
<proteinExistence type="predicted"/>
<dbReference type="Gene3D" id="3.40.960.10">
    <property type="entry name" value="VSR Endonuclease"/>
    <property type="match status" value="1"/>
</dbReference>
<dbReference type="Proteomes" id="UP000076976">
    <property type="component" value="Unassembled WGS sequence"/>
</dbReference>
<comment type="caution">
    <text evidence="2">The sequence shown here is derived from an EMBL/GenBank/DDBJ whole genome shotgun (WGS) entry which is preliminary data.</text>
</comment>
<dbReference type="Pfam" id="PF04480">
    <property type="entry name" value="DUF559"/>
    <property type="match status" value="1"/>
</dbReference>